<proteinExistence type="predicted"/>
<reference evidence="1 2" key="1">
    <citation type="journal article" date="2014" name="Nature">
        <title>An environmental bacterial taxon with a large and distinct metabolic repertoire.</title>
        <authorList>
            <person name="Wilson M.C."/>
            <person name="Mori T."/>
            <person name="Ruckert C."/>
            <person name="Uria A.R."/>
            <person name="Helf M.J."/>
            <person name="Takada K."/>
            <person name="Gernert C."/>
            <person name="Steffens U.A."/>
            <person name="Heycke N."/>
            <person name="Schmitt S."/>
            <person name="Rinke C."/>
            <person name="Helfrich E.J."/>
            <person name="Brachmann A.O."/>
            <person name="Gurgui C."/>
            <person name="Wakimoto T."/>
            <person name="Kracht M."/>
            <person name="Crusemann M."/>
            <person name="Hentschel U."/>
            <person name="Abe I."/>
            <person name="Matsunaga S."/>
            <person name="Kalinowski J."/>
            <person name="Takeyama H."/>
            <person name="Piel J."/>
        </authorList>
    </citation>
    <scope>NUCLEOTIDE SEQUENCE [LARGE SCALE GENOMIC DNA]</scope>
    <source>
        <strain evidence="2">TSY1</strain>
    </source>
</reference>
<organism evidence="1 2">
    <name type="scientific">Entotheonella factor</name>
    <dbReference type="NCBI Taxonomy" id="1429438"/>
    <lineage>
        <taxon>Bacteria</taxon>
        <taxon>Pseudomonadati</taxon>
        <taxon>Nitrospinota/Tectimicrobiota group</taxon>
        <taxon>Candidatus Tectimicrobiota</taxon>
        <taxon>Candidatus Entotheonellia</taxon>
        <taxon>Candidatus Entotheonellales</taxon>
        <taxon>Candidatus Entotheonellaceae</taxon>
        <taxon>Candidatus Entotheonella</taxon>
    </lineage>
</organism>
<protein>
    <submittedName>
        <fullName evidence="1">Uncharacterized protein</fullName>
    </submittedName>
</protein>
<gene>
    <name evidence="1" type="ORF">ETSY1_13740</name>
</gene>
<dbReference type="EMBL" id="AZHW01000403">
    <property type="protein sequence ID" value="ETW99790.1"/>
    <property type="molecule type" value="Genomic_DNA"/>
</dbReference>
<evidence type="ECO:0000313" key="1">
    <source>
        <dbReference type="EMBL" id="ETW99790.1"/>
    </source>
</evidence>
<accession>W4LQ02</accession>
<keyword evidence="2" id="KW-1185">Reference proteome</keyword>
<dbReference type="Proteomes" id="UP000019141">
    <property type="component" value="Unassembled WGS sequence"/>
</dbReference>
<dbReference type="AlphaFoldDB" id="W4LQ02"/>
<dbReference type="HOGENOM" id="CLU_2932650_0_0_7"/>
<comment type="caution">
    <text evidence="1">The sequence shown here is derived from an EMBL/GenBank/DDBJ whole genome shotgun (WGS) entry which is preliminary data.</text>
</comment>
<name>W4LQ02_ENTF1</name>
<sequence length="60" mass="6273">METKKEWCAPASPIILHPYNTEGAAFTQQDEAGHIVTSVGTLMVSDGPFPTLGPAMPGSS</sequence>
<evidence type="ECO:0000313" key="2">
    <source>
        <dbReference type="Proteomes" id="UP000019141"/>
    </source>
</evidence>